<comment type="subcellular location">
    <subcellularLocation>
        <location evidence="1">Cell membrane</location>
        <topology evidence="1">Multi-pass membrane protein</topology>
    </subcellularLocation>
</comment>
<gene>
    <name evidence="10" type="ORF">ACFQHW_06025</name>
</gene>
<feature type="transmembrane region" description="Helical" evidence="7">
    <location>
        <begin position="330"/>
        <end position="352"/>
    </location>
</feature>
<keyword evidence="4 7" id="KW-1133">Transmembrane helix</keyword>
<reference evidence="11" key="1">
    <citation type="journal article" date="2019" name="Int. J. Syst. Evol. Microbiol.">
        <title>The Global Catalogue of Microorganisms (GCM) 10K type strain sequencing project: providing services to taxonomists for standard genome sequencing and annotation.</title>
        <authorList>
            <consortium name="The Broad Institute Genomics Platform"/>
            <consortium name="The Broad Institute Genome Sequencing Center for Infectious Disease"/>
            <person name="Wu L."/>
            <person name="Ma J."/>
        </authorList>
    </citation>
    <scope>NUCLEOTIDE SEQUENCE [LARGE SCALE GENOMIC DNA]</scope>
    <source>
        <strain evidence="11">CCM 8897</strain>
    </source>
</reference>
<comment type="similarity">
    <text evidence="6">Belongs to the ABC-4 integral membrane protein family.</text>
</comment>
<dbReference type="PANTHER" id="PTHR30572">
    <property type="entry name" value="MEMBRANE COMPONENT OF TRANSPORTER-RELATED"/>
    <property type="match status" value="1"/>
</dbReference>
<accession>A0ABW1UMF7</accession>
<feature type="transmembrane region" description="Helical" evidence="7">
    <location>
        <begin position="802"/>
        <end position="822"/>
    </location>
</feature>
<feature type="transmembrane region" description="Helical" evidence="7">
    <location>
        <begin position="269"/>
        <end position="291"/>
    </location>
</feature>
<dbReference type="Pfam" id="PF02687">
    <property type="entry name" value="FtsX"/>
    <property type="match status" value="2"/>
</dbReference>
<evidence type="ECO:0000256" key="2">
    <source>
        <dbReference type="ARBA" id="ARBA00022475"/>
    </source>
</evidence>
<evidence type="ECO:0000256" key="7">
    <source>
        <dbReference type="SAM" id="Phobius"/>
    </source>
</evidence>
<evidence type="ECO:0000259" key="8">
    <source>
        <dbReference type="Pfam" id="PF02687"/>
    </source>
</evidence>
<organism evidence="10 11">
    <name type="scientific">Lapidilactobacillus achengensis</name>
    <dbReference type="NCBI Taxonomy" id="2486000"/>
    <lineage>
        <taxon>Bacteria</taxon>
        <taxon>Bacillati</taxon>
        <taxon>Bacillota</taxon>
        <taxon>Bacilli</taxon>
        <taxon>Lactobacillales</taxon>
        <taxon>Lactobacillaceae</taxon>
        <taxon>Lapidilactobacillus</taxon>
    </lineage>
</organism>
<feature type="transmembrane region" description="Helical" evidence="7">
    <location>
        <begin position="372"/>
        <end position="392"/>
    </location>
</feature>
<dbReference type="InterPro" id="IPR025857">
    <property type="entry name" value="MacB_PCD"/>
</dbReference>
<evidence type="ECO:0000256" key="3">
    <source>
        <dbReference type="ARBA" id="ARBA00022692"/>
    </source>
</evidence>
<feature type="transmembrane region" description="Helical" evidence="7">
    <location>
        <begin position="772"/>
        <end position="790"/>
    </location>
</feature>
<protein>
    <submittedName>
        <fullName evidence="10">ABC transporter permease</fullName>
    </submittedName>
</protein>
<dbReference type="RefSeq" id="WP_125596251.1">
    <property type="nucleotide sequence ID" value="NZ_JBHSSM010000015.1"/>
</dbReference>
<keyword evidence="2" id="KW-1003">Cell membrane</keyword>
<comment type="caution">
    <text evidence="10">The sequence shown here is derived from an EMBL/GenBank/DDBJ whole genome shotgun (WGS) entry which is preliminary data.</text>
</comment>
<feature type="transmembrane region" description="Helical" evidence="7">
    <location>
        <begin position="453"/>
        <end position="474"/>
    </location>
</feature>
<dbReference type="EMBL" id="JBHSSM010000015">
    <property type="protein sequence ID" value="MFC6315129.1"/>
    <property type="molecule type" value="Genomic_DNA"/>
</dbReference>
<dbReference type="Proteomes" id="UP001596310">
    <property type="component" value="Unassembled WGS sequence"/>
</dbReference>
<feature type="domain" description="ABC3 transporter permease C-terminal" evidence="8">
    <location>
        <begin position="278"/>
        <end position="404"/>
    </location>
</feature>
<dbReference type="PANTHER" id="PTHR30572:SF4">
    <property type="entry name" value="ABC TRANSPORTER PERMEASE YTRF"/>
    <property type="match status" value="1"/>
</dbReference>
<name>A0ABW1UMF7_9LACO</name>
<feature type="transmembrane region" description="Helical" evidence="7">
    <location>
        <begin position="20"/>
        <end position="40"/>
    </location>
</feature>
<proteinExistence type="inferred from homology"/>
<evidence type="ECO:0000256" key="1">
    <source>
        <dbReference type="ARBA" id="ARBA00004651"/>
    </source>
</evidence>
<evidence type="ECO:0000256" key="4">
    <source>
        <dbReference type="ARBA" id="ARBA00022989"/>
    </source>
</evidence>
<keyword evidence="3 7" id="KW-0812">Transmembrane</keyword>
<sequence length="843" mass="94435">MTILHKIARRDFKLNRKRSIGTIVGITLSVALIMAVATMLTSLRQTLIQREIDMSGYYHIKLSQVTPQQLKKIRQNRDFKQIKTTSDLGVAAFDHADAAVEQSPLLTLQSLNATKPTASGYHLSSGTWPQTDQEIVISESAMLASGLKIGDQLQLKIGKPTVKKRKLPDSDALIEQATVVKGKNQNFRITGVLNADNYGYQGLTSAAKAKSYTVYLALKDPQHFRRDLPELLGLSNYHQVREGKKARYRYSLNDGLLHWEVLQFSDKTMLMLVTVATIVIAVIMLTSIFCIRNSFAISITEKTKTYGMLASVGATKKQIKRIVLLQSGQLGLIGIPLGLGLGVLASYILGLVVNHIGSQFLFGRANSFQLKFSWIGLLIAVVLGWATIYFSASSSARRASKVSPIAQIRNEQDVKLTSKNLRVPKWIQRVFKSGGVLAYKNLRRSRKKYRTTVISLAVSVFTFIAMSAFVTAAFNFSYQRFHSLDFNLSFSPNYAGMALKSAKTQAQIQAITKLPDTKHVQVMTALADNGNLKLAGVENHLAPGLTARDHRELQLLALDRTAFRKYGRANGLTEQQLASGLILFDNDTQTVNGKQINVHNYRYQAGDLISGSYQDNSSSPHKKYQAKFRLSGVTRKLPDMVSFYWTMPSILIADQQVAQQQLPLVLQSIVMDASKPEDTIREVRKITLQLGSWNLDGQIREEKTMRLLISIFLYGFIIVITLIGITSIFNTITANMALRQREFAVLKSVGMTKKEFDHMVNLETLFYSLKSLVIGVVSGIGVALLIYWGFNRGQAEQVHYQLPWLAIGLAIVFVFLLVFWIMRYSLRKFNRQNIIETIRKENV</sequence>
<feature type="domain" description="MacB-like periplasmic core" evidence="9">
    <location>
        <begin position="19"/>
        <end position="199"/>
    </location>
</feature>
<dbReference type="InterPro" id="IPR003838">
    <property type="entry name" value="ABC3_permease_C"/>
</dbReference>
<keyword evidence="5 7" id="KW-0472">Membrane</keyword>
<evidence type="ECO:0000313" key="11">
    <source>
        <dbReference type="Proteomes" id="UP001596310"/>
    </source>
</evidence>
<evidence type="ECO:0000256" key="6">
    <source>
        <dbReference type="ARBA" id="ARBA00038076"/>
    </source>
</evidence>
<dbReference type="Pfam" id="PF12704">
    <property type="entry name" value="MacB_PCD"/>
    <property type="match status" value="1"/>
</dbReference>
<evidence type="ECO:0000259" key="9">
    <source>
        <dbReference type="Pfam" id="PF12704"/>
    </source>
</evidence>
<keyword evidence="11" id="KW-1185">Reference proteome</keyword>
<evidence type="ECO:0000256" key="5">
    <source>
        <dbReference type="ARBA" id="ARBA00023136"/>
    </source>
</evidence>
<dbReference type="InterPro" id="IPR050250">
    <property type="entry name" value="Macrolide_Exporter_MacB"/>
</dbReference>
<evidence type="ECO:0000313" key="10">
    <source>
        <dbReference type="EMBL" id="MFC6315129.1"/>
    </source>
</evidence>
<feature type="domain" description="ABC3 transporter permease C-terminal" evidence="8">
    <location>
        <begin position="716"/>
        <end position="833"/>
    </location>
</feature>
<feature type="transmembrane region" description="Helical" evidence="7">
    <location>
        <begin position="707"/>
        <end position="732"/>
    </location>
</feature>